<dbReference type="Proteomes" id="UP001447857">
    <property type="component" value="Chromosome"/>
</dbReference>
<evidence type="ECO:0008006" key="3">
    <source>
        <dbReference type="Google" id="ProtNLM"/>
    </source>
</evidence>
<reference evidence="1 2" key="1">
    <citation type="submission" date="2024-02" db="EMBL/GenBank/DDBJ databases">
        <title>complete genome of Flavobacterium ginsenosidimutans Str. YTB16.</title>
        <authorList>
            <person name="Wang Q."/>
        </authorList>
    </citation>
    <scope>NUCLEOTIDE SEQUENCE [LARGE SCALE GENOMIC DNA]</scope>
    <source>
        <strain evidence="1 2">YTB16</strain>
    </source>
</reference>
<evidence type="ECO:0000313" key="2">
    <source>
        <dbReference type="Proteomes" id="UP001447857"/>
    </source>
</evidence>
<accession>A0ABZ2Q6Y6</accession>
<proteinExistence type="predicted"/>
<keyword evidence="2" id="KW-1185">Reference proteome</keyword>
<evidence type="ECO:0000313" key="1">
    <source>
        <dbReference type="EMBL" id="WXK50163.1"/>
    </source>
</evidence>
<organism evidence="1 2">
    <name type="scientific">Flavobacterium ginsenosidimutans</name>
    <dbReference type="NCBI Taxonomy" id="687844"/>
    <lineage>
        <taxon>Bacteria</taxon>
        <taxon>Pseudomonadati</taxon>
        <taxon>Bacteroidota</taxon>
        <taxon>Flavobacteriia</taxon>
        <taxon>Flavobacteriales</taxon>
        <taxon>Flavobacteriaceae</taxon>
        <taxon>Flavobacterium</taxon>
    </lineage>
</organism>
<dbReference type="EMBL" id="CP147988">
    <property type="protein sequence ID" value="WXK50163.1"/>
    <property type="molecule type" value="Genomic_DNA"/>
</dbReference>
<gene>
    <name evidence="1" type="ORF">V6624_00735</name>
</gene>
<sequence length="256" mass="30421">MKNDNNNLIWTSENLVMLGMWLLNKGEHGYGLLCIHGSCLGLKIGTLLKLKWNDFIEEHNEKCKFYLEIHDDKKSKIDSYRLSNFLMRYTEWAYKNDFNDENRTIESLIYINCKTGKPLTTSSLNRELNKFYQEFRSEVYSTTFLDLKLRELKTNSFEIAWARDFVTKYNCTKKAFIIVSKYMGHRTVNDTINLLEIEPNDEIVITYDLFDPSVKEESEIEQIFSNKEKLKQYLFNQNIATTTLEFMKHRDKSKDE</sequence>
<name>A0ABZ2Q6Y6_9FLAO</name>
<dbReference type="Gene3D" id="1.10.443.10">
    <property type="entry name" value="Intergrase catalytic core"/>
    <property type="match status" value="1"/>
</dbReference>
<protein>
    <recommendedName>
        <fullName evidence="3">Tyr recombinase domain-containing protein</fullName>
    </recommendedName>
</protein>
<dbReference type="RefSeq" id="WP_338840560.1">
    <property type="nucleotide sequence ID" value="NZ_CP147988.1"/>
</dbReference>
<dbReference type="InterPro" id="IPR013762">
    <property type="entry name" value="Integrase-like_cat_sf"/>
</dbReference>